<organism evidence="12 13">
    <name type="scientific">Amylocarpus encephaloides</name>
    <dbReference type="NCBI Taxonomy" id="45428"/>
    <lineage>
        <taxon>Eukaryota</taxon>
        <taxon>Fungi</taxon>
        <taxon>Dikarya</taxon>
        <taxon>Ascomycota</taxon>
        <taxon>Pezizomycotina</taxon>
        <taxon>Leotiomycetes</taxon>
        <taxon>Helotiales</taxon>
        <taxon>Helotiales incertae sedis</taxon>
        <taxon>Amylocarpus</taxon>
    </lineage>
</organism>
<keyword evidence="13" id="KW-1185">Reference proteome</keyword>
<feature type="compositionally biased region" description="Basic residues" evidence="10">
    <location>
        <begin position="340"/>
        <end position="350"/>
    </location>
</feature>
<dbReference type="SMART" id="SM00339">
    <property type="entry name" value="FH"/>
    <property type="match status" value="1"/>
</dbReference>
<evidence type="ECO:0000256" key="9">
    <source>
        <dbReference type="PROSITE-ProRule" id="PRU00089"/>
    </source>
</evidence>
<comment type="caution">
    <text evidence="12">The sequence shown here is derived from an EMBL/GenBank/DDBJ whole genome shotgun (WGS) entry which is preliminary data.</text>
</comment>
<protein>
    <recommendedName>
        <fullName evidence="11">Fork-head domain-containing protein</fullName>
    </recommendedName>
</protein>
<dbReference type="GO" id="GO:0005737">
    <property type="term" value="C:cytoplasm"/>
    <property type="evidence" value="ECO:0007669"/>
    <property type="project" value="UniProtKB-SubCell"/>
</dbReference>
<evidence type="ECO:0000256" key="7">
    <source>
        <dbReference type="ARBA" id="ARBA00023163"/>
    </source>
</evidence>
<evidence type="ECO:0000256" key="1">
    <source>
        <dbReference type="ARBA" id="ARBA00004123"/>
    </source>
</evidence>
<keyword evidence="3" id="KW-0217">Developmental protein</keyword>
<accession>A0A9P7YKN3</accession>
<dbReference type="Gene3D" id="1.10.10.10">
    <property type="entry name" value="Winged helix-like DNA-binding domain superfamily/Winged helix DNA-binding domain"/>
    <property type="match status" value="1"/>
</dbReference>
<keyword evidence="6 9" id="KW-0238">DNA-binding</keyword>
<feature type="compositionally biased region" description="Polar residues" evidence="10">
    <location>
        <begin position="186"/>
        <end position="201"/>
    </location>
</feature>
<dbReference type="AlphaFoldDB" id="A0A9P7YKN3"/>
<sequence length="486" mass="55295">MPSEFAHSIQMVFGMNPSFEPYPHRNQTDDLPMGFHFEDNSGSEAQSMQGMVSFDGLPLAQSNHSFVFNTTSSVPSSYSSLTSTIPTMPQPVAGWNNPNQTEMNYDGQTLNGYHGFTAMVTGNEQGSRFVRGMNYSEIPRSWEDYDLRLNEHTTTMETFEPTTFIEDVRDNGMQTQADQPVEDFDVNSNQGYREMSRSQSPKMEDGDPIQEPSGSYHSLEYNVPLNEESDDGERTSREVTIVEVDDHSAEEPYAKLIHRALMSVPNHSMVLQDIYQWFRDNTVKGSADSKGWMNSIRHNLSMNAAFKKTERKLVGDETKKSTEWVLEEFAIRDGVQSTTRYRKSNGARKLIKSENMPSPSRQNSGRKGGITARNIKIQRQRIRDERADPRRSFHRAESMRPHYPHQGRSNMAHRHSSPATPPNHESIPAPSSYFLPKAEPYEVHYEQLYGLEDVQGVFLDAPLFSHQQNGPSFDGLHQYQSGGYHQ</sequence>
<proteinExistence type="predicted"/>
<evidence type="ECO:0000256" key="5">
    <source>
        <dbReference type="ARBA" id="ARBA00023015"/>
    </source>
</evidence>
<evidence type="ECO:0000256" key="2">
    <source>
        <dbReference type="ARBA" id="ARBA00004496"/>
    </source>
</evidence>
<feature type="compositionally biased region" description="Polar residues" evidence="10">
    <location>
        <begin position="355"/>
        <end position="365"/>
    </location>
</feature>
<dbReference type="OrthoDB" id="5954824at2759"/>
<evidence type="ECO:0000256" key="10">
    <source>
        <dbReference type="SAM" id="MobiDB-lite"/>
    </source>
</evidence>
<evidence type="ECO:0000256" key="8">
    <source>
        <dbReference type="ARBA" id="ARBA00023242"/>
    </source>
</evidence>
<keyword evidence="4" id="KW-0963">Cytoplasm</keyword>
<dbReference type="InterPro" id="IPR036388">
    <property type="entry name" value="WH-like_DNA-bd_sf"/>
</dbReference>
<dbReference type="PANTHER" id="PTHR45767:SF2">
    <property type="entry name" value="FORKHEAD BOX PROTEIN O"/>
    <property type="match status" value="1"/>
</dbReference>
<evidence type="ECO:0000313" key="12">
    <source>
        <dbReference type="EMBL" id="KAG9235594.1"/>
    </source>
</evidence>
<dbReference type="InterPro" id="IPR036390">
    <property type="entry name" value="WH_DNA-bd_sf"/>
</dbReference>
<evidence type="ECO:0000259" key="11">
    <source>
        <dbReference type="PROSITE" id="PS50039"/>
    </source>
</evidence>
<keyword evidence="5" id="KW-0805">Transcription regulation</keyword>
<dbReference type="Pfam" id="PF00250">
    <property type="entry name" value="Forkhead"/>
    <property type="match status" value="1"/>
</dbReference>
<dbReference type="GO" id="GO:0005634">
    <property type="term" value="C:nucleus"/>
    <property type="evidence" value="ECO:0007669"/>
    <property type="project" value="UniProtKB-SubCell"/>
</dbReference>
<dbReference type="InterPro" id="IPR001766">
    <property type="entry name" value="Fork_head_dom"/>
</dbReference>
<feature type="region of interest" description="Disordered" evidence="10">
    <location>
        <begin position="176"/>
        <end position="217"/>
    </location>
</feature>
<evidence type="ECO:0000256" key="6">
    <source>
        <dbReference type="ARBA" id="ARBA00023125"/>
    </source>
</evidence>
<feature type="region of interest" description="Disordered" evidence="10">
    <location>
        <begin position="340"/>
        <end position="431"/>
    </location>
</feature>
<feature type="domain" description="Fork-head" evidence="11">
    <location>
        <begin position="248"/>
        <end position="345"/>
    </location>
</feature>
<gene>
    <name evidence="12" type="ORF">BJ875DRAFT_266855</name>
</gene>
<dbReference type="SUPFAM" id="SSF46785">
    <property type="entry name" value="Winged helix' DNA-binding domain"/>
    <property type="match status" value="1"/>
</dbReference>
<comment type="subcellular location">
    <subcellularLocation>
        <location evidence="2">Cytoplasm</location>
    </subcellularLocation>
    <subcellularLocation>
        <location evidence="1 9">Nucleus</location>
    </subcellularLocation>
</comment>
<evidence type="ECO:0000256" key="4">
    <source>
        <dbReference type="ARBA" id="ARBA00022490"/>
    </source>
</evidence>
<dbReference type="PROSITE" id="PS50039">
    <property type="entry name" value="FORK_HEAD_3"/>
    <property type="match status" value="1"/>
</dbReference>
<dbReference type="EMBL" id="MU251428">
    <property type="protein sequence ID" value="KAG9235594.1"/>
    <property type="molecule type" value="Genomic_DNA"/>
</dbReference>
<evidence type="ECO:0000256" key="3">
    <source>
        <dbReference type="ARBA" id="ARBA00022473"/>
    </source>
</evidence>
<dbReference type="PANTHER" id="PTHR45767">
    <property type="entry name" value="FORKHEAD BOX PROTEIN O"/>
    <property type="match status" value="1"/>
</dbReference>
<reference evidence="12" key="1">
    <citation type="journal article" date="2021" name="IMA Fungus">
        <title>Genomic characterization of three marine fungi, including Emericellopsis atlantica sp. nov. with signatures of a generalist lifestyle and marine biomass degradation.</title>
        <authorList>
            <person name="Hagestad O.C."/>
            <person name="Hou L."/>
            <person name="Andersen J.H."/>
            <person name="Hansen E.H."/>
            <person name="Altermark B."/>
            <person name="Li C."/>
            <person name="Kuhnert E."/>
            <person name="Cox R.J."/>
            <person name="Crous P.W."/>
            <person name="Spatafora J.W."/>
            <person name="Lail K."/>
            <person name="Amirebrahimi M."/>
            <person name="Lipzen A."/>
            <person name="Pangilinan J."/>
            <person name="Andreopoulos W."/>
            <person name="Hayes R.D."/>
            <person name="Ng V."/>
            <person name="Grigoriev I.V."/>
            <person name="Jackson S.A."/>
            <person name="Sutton T.D.S."/>
            <person name="Dobson A.D.W."/>
            <person name="Rama T."/>
        </authorList>
    </citation>
    <scope>NUCLEOTIDE SEQUENCE</scope>
    <source>
        <strain evidence="12">TRa018bII</strain>
    </source>
</reference>
<dbReference type="Proteomes" id="UP000824998">
    <property type="component" value="Unassembled WGS sequence"/>
</dbReference>
<dbReference type="GO" id="GO:0000981">
    <property type="term" value="F:DNA-binding transcription factor activity, RNA polymerase II-specific"/>
    <property type="evidence" value="ECO:0007669"/>
    <property type="project" value="TreeGrafter"/>
</dbReference>
<evidence type="ECO:0000313" key="13">
    <source>
        <dbReference type="Proteomes" id="UP000824998"/>
    </source>
</evidence>
<dbReference type="GO" id="GO:0000978">
    <property type="term" value="F:RNA polymerase II cis-regulatory region sequence-specific DNA binding"/>
    <property type="evidence" value="ECO:0007669"/>
    <property type="project" value="TreeGrafter"/>
</dbReference>
<feature type="DNA-binding region" description="Fork-head" evidence="9">
    <location>
        <begin position="248"/>
        <end position="345"/>
    </location>
</feature>
<keyword evidence="7" id="KW-0804">Transcription</keyword>
<name>A0A9P7YKN3_9HELO</name>
<keyword evidence="8 9" id="KW-0539">Nucleus</keyword>
<feature type="compositionally biased region" description="Basic and acidic residues" evidence="10">
    <location>
        <begin position="381"/>
        <end position="400"/>
    </location>
</feature>